<sequence length="210" mass="23227">MRSIDLTHLILPNMPVYPGTKPPEFKPICSLEQEGFVETELNLYSHTGTHIDSPAHIISGGKTLDLFGTEYFLGPAMVIDVSRSKEISLAHLTPLRAELQQVRFVILYTGWDQHWGTEEYFKDFPVLTAEAAKWLVSLGLKGVCIDAISVDAVKDTLTLPIHRILLGNDVLVIENLTNLQELIGVKLTFCCLPIKTKHADGAPARAIAIL</sequence>
<evidence type="ECO:0000313" key="1">
    <source>
        <dbReference type="EMBL" id="MDO7788105.1"/>
    </source>
</evidence>
<dbReference type="PANTHER" id="PTHR31118">
    <property type="entry name" value="CYCLASE-LIKE PROTEIN 2"/>
    <property type="match status" value="1"/>
</dbReference>
<dbReference type="RefSeq" id="WP_304543729.1">
    <property type="nucleotide sequence ID" value="NZ_JARPTC010000019.1"/>
</dbReference>
<reference evidence="1" key="1">
    <citation type="journal article" date="2023" name="J. Hazard. Mater.">
        <title>Anaerobic biodegradation of pyrene and benzo[a]pyrene by a new sulfate-reducing Desulforamulus aquiferis strain DSA.</title>
        <authorList>
            <person name="Zhang Z."/>
            <person name="Sun J."/>
            <person name="Gong X."/>
            <person name="Wang C."/>
            <person name="Wang H."/>
        </authorList>
    </citation>
    <scope>NUCLEOTIDE SEQUENCE</scope>
    <source>
        <strain evidence="1">DSA</strain>
    </source>
</reference>
<dbReference type="Pfam" id="PF04199">
    <property type="entry name" value="Cyclase"/>
    <property type="match status" value="1"/>
</dbReference>
<dbReference type="EMBL" id="JARPTC010000019">
    <property type="protein sequence ID" value="MDO7788105.1"/>
    <property type="molecule type" value="Genomic_DNA"/>
</dbReference>
<name>A0AAW7ZF34_9FIRM</name>
<dbReference type="GO" id="GO:0019441">
    <property type="term" value="P:L-tryptophan catabolic process to kynurenine"/>
    <property type="evidence" value="ECO:0007669"/>
    <property type="project" value="InterPro"/>
</dbReference>
<dbReference type="Proteomes" id="UP001172911">
    <property type="component" value="Unassembled WGS sequence"/>
</dbReference>
<evidence type="ECO:0000313" key="2">
    <source>
        <dbReference type="Proteomes" id="UP001172911"/>
    </source>
</evidence>
<keyword evidence="2" id="KW-1185">Reference proteome</keyword>
<dbReference type="PANTHER" id="PTHR31118:SF32">
    <property type="entry name" value="KYNURENINE FORMAMIDASE"/>
    <property type="match status" value="1"/>
</dbReference>
<proteinExistence type="predicted"/>
<dbReference type="GO" id="GO:0004061">
    <property type="term" value="F:arylformamidase activity"/>
    <property type="evidence" value="ECO:0007669"/>
    <property type="project" value="InterPro"/>
</dbReference>
<dbReference type="AlphaFoldDB" id="A0AAW7ZF34"/>
<accession>A0AAW7ZF34</accession>
<reference evidence="1" key="2">
    <citation type="submission" date="2023-03" db="EMBL/GenBank/DDBJ databases">
        <authorList>
            <person name="Zhang Z."/>
        </authorList>
    </citation>
    <scope>NUCLEOTIDE SEQUENCE</scope>
    <source>
        <strain evidence="1">DSA</strain>
    </source>
</reference>
<protein>
    <submittedName>
        <fullName evidence="1">Cyclase family protein</fullName>
    </submittedName>
</protein>
<gene>
    <name evidence="1" type="ORF">P6N53_12805</name>
</gene>
<organism evidence="1 2">
    <name type="scientific">Desulforamulus aquiferis</name>
    <dbReference type="NCBI Taxonomy" id="1397668"/>
    <lineage>
        <taxon>Bacteria</taxon>
        <taxon>Bacillati</taxon>
        <taxon>Bacillota</taxon>
        <taxon>Clostridia</taxon>
        <taxon>Eubacteriales</taxon>
        <taxon>Peptococcaceae</taxon>
        <taxon>Desulforamulus</taxon>
    </lineage>
</organism>
<dbReference type="InterPro" id="IPR037175">
    <property type="entry name" value="KFase_sf"/>
</dbReference>
<dbReference type="Gene3D" id="3.50.30.50">
    <property type="entry name" value="Putative cyclase"/>
    <property type="match status" value="1"/>
</dbReference>
<comment type="caution">
    <text evidence="1">The sequence shown here is derived from an EMBL/GenBank/DDBJ whole genome shotgun (WGS) entry which is preliminary data.</text>
</comment>
<dbReference type="InterPro" id="IPR007325">
    <property type="entry name" value="KFase/CYL"/>
</dbReference>
<dbReference type="SUPFAM" id="SSF102198">
    <property type="entry name" value="Putative cyclase"/>
    <property type="match status" value="1"/>
</dbReference>